<dbReference type="InterPro" id="IPR003593">
    <property type="entry name" value="AAA+_ATPase"/>
</dbReference>
<keyword evidence="3 5" id="KW-0067">ATP-binding</keyword>
<dbReference type="InterPro" id="IPR003439">
    <property type="entry name" value="ABC_transporter-like_ATP-bd"/>
</dbReference>
<dbReference type="InterPro" id="IPR027417">
    <property type="entry name" value="P-loop_NTPase"/>
</dbReference>
<dbReference type="Gene3D" id="2.40.50.100">
    <property type="match status" value="1"/>
</dbReference>
<dbReference type="SMART" id="SM00382">
    <property type="entry name" value="AAA"/>
    <property type="match status" value="1"/>
</dbReference>
<keyword evidence="1" id="KW-0813">Transport</keyword>
<dbReference type="PANTHER" id="PTHR42781:SF4">
    <property type="entry name" value="SPERMIDINE_PUTRESCINE IMPORT ATP-BINDING PROTEIN POTA"/>
    <property type="match status" value="1"/>
</dbReference>
<proteinExistence type="predicted"/>
<dbReference type="SUPFAM" id="SSF52540">
    <property type="entry name" value="P-loop containing nucleoside triphosphate hydrolases"/>
    <property type="match status" value="1"/>
</dbReference>
<dbReference type="EMBL" id="JACOMF010000002">
    <property type="protein sequence ID" value="MBC4014222.1"/>
    <property type="molecule type" value="Genomic_DNA"/>
</dbReference>
<dbReference type="InterPro" id="IPR008995">
    <property type="entry name" value="Mo/tungstate-bd_C_term_dom"/>
</dbReference>
<protein>
    <submittedName>
        <fullName evidence="5">ABC transporter ATP-binding protein</fullName>
    </submittedName>
</protein>
<comment type="caution">
    <text evidence="5">The sequence shown here is derived from an EMBL/GenBank/DDBJ whole genome shotgun (WGS) entry which is preliminary data.</text>
</comment>
<dbReference type="InterPro" id="IPR050093">
    <property type="entry name" value="ABC_SmlMolc_Importer"/>
</dbReference>
<dbReference type="AlphaFoldDB" id="A0A9X0QX48"/>
<organism evidence="5 6">
    <name type="scientific">Siccirubricoccus deserti</name>
    <dbReference type="NCBI Taxonomy" id="2013562"/>
    <lineage>
        <taxon>Bacteria</taxon>
        <taxon>Pseudomonadati</taxon>
        <taxon>Pseudomonadota</taxon>
        <taxon>Alphaproteobacteria</taxon>
        <taxon>Acetobacterales</taxon>
        <taxon>Roseomonadaceae</taxon>
        <taxon>Siccirubricoccus</taxon>
    </lineage>
</organism>
<dbReference type="GO" id="GO:0043190">
    <property type="term" value="C:ATP-binding cassette (ABC) transporter complex"/>
    <property type="evidence" value="ECO:0007669"/>
    <property type="project" value="InterPro"/>
</dbReference>
<feature type="domain" description="ABC transporter" evidence="4">
    <location>
        <begin position="6"/>
        <end position="233"/>
    </location>
</feature>
<keyword evidence="2" id="KW-0547">Nucleotide-binding</keyword>
<dbReference type="Proteomes" id="UP000600101">
    <property type="component" value="Unassembled WGS sequence"/>
</dbReference>
<dbReference type="PANTHER" id="PTHR42781">
    <property type="entry name" value="SPERMIDINE/PUTRESCINE IMPORT ATP-BINDING PROTEIN POTA"/>
    <property type="match status" value="1"/>
</dbReference>
<dbReference type="GO" id="GO:0022857">
    <property type="term" value="F:transmembrane transporter activity"/>
    <property type="evidence" value="ECO:0007669"/>
    <property type="project" value="InterPro"/>
</dbReference>
<sequence>MAASLLRLEGLRKAAGGLHRLDLELAAGECVALLGPAGSGKTAALRILAGQDTADAGSATLHGEPLFRIPPDRRGFGLLVPPAALFRNRTVQENVAHPLIARGVPAAEQPARIARVLTLLGLDGFEGRKPPQLPPLQQLRLCLARAVVAEPAVLLLDDPLDGLDPAMRQRLGLEMRGLFRRLGLTVLLATREAPEAMALADRIIVLEAGAVVQVATPQALYEAPATAFVASLVGENNRLPGTVLALEDDMARIRLDCGPEVEARVADAGGPGSRCIVAVRLEKVAVAAMSAEEMGEGALPAALRDQVFLGDHVRLLLEIGEGGMLVARRPPGTRMPRIGGPAAVAWDGNAAFAYRALR</sequence>
<evidence type="ECO:0000256" key="3">
    <source>
        <dbReference type="ARBA" id="ARBA00022840"/>
    </source>
</evidence>
<name>A0A9X0QX48_9PROT</name>
<dbReference type="Gene3D" id="3.40.50.300">
    <property type="entry name" value="P-loop containing nucleotide triphosphate hydrolases"/>
    <property type="match status" value="1"/>
</dbReference>
<dbReference type="SUPFAM" id="SSF50331">
    <property type="entry name" value="MOP-like"/>
    <property type="match status" value="1"/>
</dbReference>
<dbReference type="Pfam" id="PF08402">
    <property type="entry name" value="TOBE_2"/>
    <property type="match status" value="1"/>
</dbReference>
<dbReference type="PROSITE" id="PS50893">
    <property type="entry name" value="ABC_TRANSPORTER_2"/>
    <property type="match status" value="1"/>
</dbReference>
<evidence type="ECO:0000313" key="6">
    <source>
        <dbReference type="Proteomes" id="UP000600101"/>
    </source>
</evidence>
<accession>A0A9X0QX48</accession>
<evidence type="ECO:0000259" key="4">
    <source>
        <dbReference type="PROSITE" id="PS50893"/>
    </source>
</evidence>
<keyword evidence="6" id="KW-1185">Reference proteome</keyword>
<evidence type="ECO:0000256" key="1">
    <source>
        <dbReference type="ARBA" id="ARBA00022448"/>
    </source>
</evidence>
<dbReference type="InterPro" id="IPR013611">
    <property type="entry name" value="Transp-assoc_OB_typ2"/>
</dbReference>
<evidence type="ECO:0000313" key="5">
    <source>
        <dbReference type="EMBL" id="MBC4014222.1"/>
    </source>
</evidence>
<dbReference type="GO" id="GO:0016887">
    <property type="term" value="F:ATP hydrolysis activity"/>
    <property type="evidence" value="ECO:0007669"/>
    <property type="project" value="InterPro"/>
</dbReference>
<dbReference type="RefSeq" id="WP_186768987.1">
    <property type="nucleotide sequence ID" value="NZ_JACOMF010000002.1"/>
</dbReference>
<reference evidence="5" key="1">
    <citation type="submission" date="2020-08" db="EMBL/GenBank/DDBJ databases">
        <authorList>
            <person name="Hu Y."/>
            <person name="Nguyen S.V."/>
            <person name="Li F."/>
            <person name="Fanning S."/>
        </authorList>
    </citation>
    <scope>NUCLEOTIDE SEQUENCE</scope>
    <source>
        <strain evidence="5">SYSU D8009</strain>
    </source>
</reference>
<evidence type="ECO:0000256" key="2">
    <source>
        <dbReference type="ARBA" id="ARBA00022741"/>
    </source>
</evidence>
<dbReference type="Pfam" id="PF00005">
    <property type="entry name" value="ABC_tran"/>
    <property type="match status" value="1"/>
</dbReference>
<dbReference type="GO" id="GO:0005524">
    <property type="term" value="F:ATP binding"/>
    <property type="evidence" value="ECO:0007669"/>
    <property type="project" value="UniProtKB-KW"/>
</dbReference>
<gene>
    <name evidence="5" type="ORF">H7965_02705</name>
</gene>